<dbReference type="RefSeq" id="WP_265138472.1">
    <property type="nucleotide sequence ID" value="NZ_CP110418.1"/>
</dbReference>
<dbReference type="AlphaFoldDB" id="A0AA46X3D9"/>
<dbReference type="KEGG" id="vrg:OKW85_01515"/>
<evidence type="ECO:0000259" key="5">
    <source>
        <dbReference type="PROSITE" id="PS51085"/>
    </source>
</evidence>
<dbReference type="EMBL" id="CP110418">
    <property type="protein sequence ID" value="UZG51313.1"/>
    <property type="molecule type" value="Genomic_DNA"/>
</dbReference>
<dbReference type="PANTHER" id="PTHR44379:SF8">
    <property type="entry name" value="XANTHINE DEHYDROGENASE IRON-SULFUR-BINDING SUBUNIT XDHC-RELATED"/>
    <property type="match status" value="1"/>
</dbReference>
<evidence type="ECO:0000256" key="4">
    <source>
        <dbReference type="ARBA" id="ARBA00023014"/>
    </source>
</evidence>
<accession>A0AA46X3D9</accession>
<dbReference type="PANTHER" id="PTHR44379">
    <property type="entry name" value="OXIDOREDUCTASE WITH IRON-SULFUR SUBUNIT"/>
    <property type="match status" value="1"/>
</dbReference>
<protein>
    <submittedName>
        <fullName evidence="6">2Fe-2S iron-sulfur cluster-binding protein</fullName>
    </submittedName>
</protein>
<evidence type="ECO:0000313" key="7">
    <source>
        <dbReference type="Proteomes" id="UP001164244"/>
    </source>
</evidence>
<dbReference type="GO" id="GO:0051537">
    <property type="term" value="F:2 iron, 2 sulfur cluster binding"/>
    <property type="evidence" value="ECO:0007669"/>
    <property type="project" value="UniProtKB-KW"/>
</dbReference>
<dbReference type="Proteomes" id="UP001164244">
    <property type="component" value="Chromosome"/>
</dbReference>
<gene>
    <name evidence="6" type="ORF">OKW85_01515</name>
</gene>
<dbReference type="InterPro" id="IPR002888">
    <property type="entry name" value="2Fe-2S-bd"/>
</dbReference>
<dbReference type="InterPro" id="IPR012675">
    <property type="entry name" value="Beta-grasp_dom_sf"/>
</dbReference>
<keyword evidence="3" id="KW-0408">Iron</keyword>
<dbReference type="Pfam" id="PF01799">
    <property type="entry name" value="Fer2_2"/>
    <property type="match status" value="1"/>
</dbReference>
<dbReference type="SUPFAM" id="SSF54292">
    <property type="entry name" value="2Fe-2S ferredoxin-like"/>
    <property type="match status" value="1"/>
</dbReference>
<dbReference type="CDD" id="cd00207">
    <property type="entry name" value="fer2"/>
    <property type="match status" value="1"/>
</dbReference>
<dbReference type="InterPro" id="IPR036010">
    <property type="entry name" value="2Fe-2S_ferredoxin-like_sf"/>
</dbReference>
<dbReference type="Gene3D" id="1.10.150.120">
    <property type="entry name" value="[2Fe-2S]-binding domain"/>
    <property type="match status" value="1"/>
</dbReference>
<reference evidence="6" key="1">
    <citation type="submission" date="2022-11" db="EMBL/GenBank/DDBJ databases">
        <title>Complete genome sequence of Veillonella rogosae KCOM 3468 isolated from human Subgingival dental plaque of Chronic peridontitis Lesion.</title>
        <authorList>
            <person name="Park S.-N."/>
            <person name="Lim Y.K."/>
            <person name="Kook J.-K."/>
        </authorList>
    </citation>
    <scope>NUCLEOTIDE SEQUENCE</scope>
    <source>
        <strain evidence="6">KCOM 3468</strain>
    </source>
</reference>
<dbReference type="InterPro" id="IPR036884">
    <property type="entry name" value="2Fe-2S-bd_dom_sf"/>
</dbReference>
<evidence type="ECO:0000256" key="2">
    <source>
        <dbReference type="ARBA" id="ARBA00022723"/>
    </source>
</evidence>
<dbReference type="InterPro" id="IPR051452">
    <property type="entry name" value="Diverse_Oxidoreductases"/>
</dbReference>
<organism evidence="6 7">
    <name type="scientific">Veillonella rogosae</name>
    <dbReference type="NCBI Taxonomy" id="423477"/>
    <lineage>
        <taxon>Bacteria</taxon>
        <taxon>Bacillati</taxon>
        <taxon>Bacillota</taxon>
        <taxon>Negativicutes</taxon>
        <taxon>Veillonellales</taxon>
        <taxon>Veillonellaceae</taxon>
        <taxon>Veillonella</taxon>
    </lineage>
</organism>
<feature type="domain" description="2Fe-2S ferredoxin-type" evidence="5">
    <location>
        <begin position="1"/>
        <end position="76"/>
    </location>
</feature>
<dbReference type="SUPFAM" id="SSF47741">
    <property type="entry name" value="CO dehydrogenase ISP C-domain like"/>
    <property type="match status" value="1"/>
</dbReference>
<keyword evidence="4" id="KW-0411">Iron-sulfur</keyword>
<evidence type="ECO:0000256" key="1">
    <source>
        <dbReference type="ARBA" id="ARBA00022714"/>
    </source>
</evidence>
<evidence type="ECO:0000256" key="3">
    <source>
        <dbReference type="ARBA" id="ARBA00023004"/>
    </source>
</evidence>
<keyword evidence="1" id="KW-0001">2Fe-2S</keyword>
<name>A0AA46X3D9_9FIRM</name>
<dbReference type="GO" id="GO:0046872">
    <property type="term" value="F:metal ion binding"/>
    <property type="evidence" value="ECO:0007669"/>
    <property type="project" value="UniProtKB-KW"/>
</dbReference>
<keyword evidence="2" id="KW-0479">Metal-binding</keyword>
<evidence type="ECO:0000313" key="6">
    <source>
        <dbReference type="EMBL" id="UZG51313.1"/>
    </source>
</evidence>
<dbReference type="Gene3D" id="3.10.20.30">
    <property type="match status" value="1"/>
</dbReference>
<proteinExistence type="predicted"/>
<dbReference type="PROSITE" id="PS51085">
    <property type="entry name" value="2FE2S_FER_2"/>
    <property type="match status" value="1"/>
</dbReference>
<sequence>MELVLNINNKNVTVNVPTDEMLLDTLRNLGYYSVRCGCDTTNCGLCTVWVDDEIVLSCAYPTFRGPGHKITTLEGLEEEAELLAACIASEGGDQCGFCTTGMMMSAINLKRKNPKASDDEIREYLIGNLCRCTGYESQLRGVRKFLEGGL</sequence>
<dbReference type="GO" id="GO:0016491">
    <property type="term" value="F:oxidoreductase activity"/>
    <property type="evidence" value="ECO:0007669"/>
    <property type="project" value="InterPro"/>
</dbReference>
<dbReference type="InterPro" id="IPR001041">
    <property type="entry name" value="2Fe-2S_ferredoxin-type"/>
</dbReference>